<accession>A0A847UDU1</accession>
<dbReference type="RefSeq" id="WP_153553226.1">
    <property type="nucleotide sequence ID" value="NZ_WOYG01000001.1"/>
</dbReference>
<feature type="region of interest" description="Disordered" evidence="1">
    <location>
        <begin position="18"/>
        <end position="39"/>
    </location>
</feature>
<sequence length="78" mass="8083">MAEFTFLELHLDDATITNNAPYSGAQSESQRADTDDEDDSGRSIVRLLAVALGVAAVAAVAGRALSGDEGLVDTDDLS</sequence>
<gene>
    <name evidence="2" type="ORF">GOC74_10705</name>
</gene>
<name>A0A847UDU1_9EURY</name>
<evidence type="ECO:0000313" key="3">
    <source>
        <dbReference type="Proteomes" id="UP000608662"/>
    </source>
</evidence>
<proteinExistence type="predicted"/>
<dbReference type="AlphaFoldDB" id="A0A847UDU1"/>
<dbReference type="Proteomes" id="UP000608662">
    <property type="component" value="Unassembled WGS sequence"/>
</dbReference>
<reference evidence="2" key="1">
    <citation type="submission" date="2019-12" db="EMBL/GenBank/DDBJ databases">
        <title>Whole-genome sequence of Halomicrobium mukohataei pws1.</title>
        <authorList>
            <person name="Verma D.K."/>
            <person name="Gopal K."/>
            <person name="Prasad E.S."/>
        </authorList>
    </citation>
    <scope>NUCLEOTIDE SEQUENCE</scope>
    <source>
        <strain evidence="2">Pws1</strain>
    </source>
</reference>
<protein>
    <submittedName>
        <fullName evidence="2">Uncharacterized protein</fullName>
    </submittedName>
</protein>
<dbReference type="GeneID" id="42366988"/>
<organism evidence="2 3">
    <name type="scientific">Halomicrobium mukohataei</name>
    <dbReference type="NCBI Taxonomy" id="57705"/>
    <lineage>
        <taxon>Archaea</taxon>
        <taxon>Methanobacteriati</taxon>
        <taxon>Methanobacteriota</taxon>
        <taxon>Stenosarchaea group</taxon>
        <taxon>Halobacteria</taxon>
        <taxon>Halobacteriales</taxon>
        <taxon>Haloarculaceae</taxon>
        <taxon>Halomicrobium</taxon>
    </lineage>
</organism>
<comment type="caution">
    <text evidence="2">The sequence shown here is derived from an EMBL/GenBank/DDBJ whole genome shotgun (WGS) entry which is preliminary data.</text>
</comment>
<dbReference type="EMBL" id="WOYG01000001">
    <property type="protein sequence ID" value="NLV10397.1"/>
    <property type="molecule type" value="Genomic_DNA"/>
</dbReference>
<dbReference type="OrthoDB" id="242711at2157"/>
<evidence type="ECO:0000313" key="2">
    <source>
        <dbReference type="EMBL" id="NLV10397.1"/>
    </source>
</evidence>
<feature type="compositionally biased region" description="Polar residues" evidence="1">
    <location>
        <begin position="18"/>
        <end position="29"/>
    </location>
</feature>
<evidence type="ECO:0000256" key="1">
    <source>
        <dbReference type="SAM" id="MobiDB-lite"/>
    </source>
</evidence>